<organism evidence="8 9">
    <name type="scientific">Microbacterium gallinarum</name>
    <dbReference type="NCBI Taxonomy" id="2762209"/>
    <lineage>
        <taxon>Bacteria</taxon>
        <taxon>Bacillati</taxon>
        <taxon>Actinomycetota</taxon>
        <taxon>Actinomycetes</taxon>
        <taxon>Micrococcales</taxon>
        <taxon>Microbacteriaceae</taxon>
        <taxon>Microbacterium</taxon>
    </lineage>
</organism>
<dbReference type="InterPro" id="IPR036271">
    <property type="entry name" value="Tet_transcr_reg_TetR-rel_C_sf"/>
</dbReference>
<dbReference type="SUPFAM" id="SSF46689">
    <property type="entry name" value="Homeodomain-like"/>
    <property type="match status" value="1"/>
</dbReference>
<gene>
    <name evidence="8" type="ORF">H9622_14050</name>
</gene>
<dbReference type="Gene3D" id="1.10.357.10">
    <property type="entry name" value="Tetracycline Repressor, domain 2"/>
    <property type="match status" value="1"/>
</dbReference>
<dbReference type="EMBL" id="JACSPM010000005">
    <property type="protein sequence ID" value="MBD8024706.1"/>
    <property type="molecule type" value="Genomic_DNA"/>
</dbReference>
<evidence type="ECO:0000256" key="6">
    <source>
        <dbReference type="SAM" id="MobiDB-lite"/>
    </source>
</evidence>
<keyword evidence="2" id="KW-0805">Transcription regulation</keyword>
<evidence type="ECO:0000256" key="3">
    <source>
        <dbReference type="ARBA" id="ARBA00023125"/>
    </source>
</evidence>
<proteinExistence type="predicted"/>
<feature type="region of interest" description="Disordered" evidence="6">
    <location>
        <begin position="1"/>
        <end position="25"/>
    </location>
</feature>
<dbReference type="Pfam" id="PF13977">
    <property type="entry name" value="TetR_C_6"/>
    <property type="match status" value="1"/>
</dbReference>
<feature type="domain" description="HTH tetR-type" evidence="7">
    <location>
        <begin position="25"/>
        <end position="85"/>
    </location>
</feature>
<name>A0ABR8X5V8_9MICO</name>
<comment type="caution">
    <text evidence="8">The sequence shown here is derived from an EMBL/GenBank/DDBJ whole genome shotgun (WGS) entry which is preliminary data.</text>
</comment>
<evidence type="ECO:0000313" key="9">
    <source>
        <dbReference type="Proteomes" id="UP000602532"/>
    </source>
</evidence>
<sequence>MPEEPAVAADDDASSRPRGPYAKGLARRQQILDRAIEVFARRGSAGTSLRSIAQEIGVSHAALSHYFSSRESLLVEVYREAERQQVEAEPHGLDASPVDIMTASARRNHAVPGLVQLYSTLVAAALEAGHPDATAFATERFAAVRADLVQRVERGQASGRIRDDVDAESVASLVIAASDGLQTQWMLDESVPQSESLDLLARLLEPHPRRGGKA</sequence>
<evidence type="ECO:0000256" key="2">
    <source>
        <dbReference type="ARBA" id="ARBA00023015"/>
    </source>
</evidence>
<feature type="DNA-binding region" description="H-T-H motif" evidence="5">
    <location>
        <begin position="48"/>
        <end position="67"/>
    </location>
</feature>
<dbReference type="RefSeq" id="WP_191767043.1">
    <property type="nucleotide sequence ID" value="NZ_JACSPM010000005.1"/>
</dbReference>
<dbReference type="InterPro" id="IPR039538">
    <property type="entry name" value="BetI_C"/>
</dbReference>
<evidence type="ECO:0000313" key="8">
    <source>
        <dbReference type="EMBL" id="MBD8024706.1"/>
    </source>
</evidence>
<keyword evidence="3 5" id="KW-0238">DNA-binding</keyword>
<keyword evidence="9" id="KW-1185">Reference proteome</keyword>
<evidence type="ECO:0000256" key="4">
    <source>
        <dbReference type="ARBA" id="ARBA00023163"/>
    </source>
</evidence>
<dbReference type="InterPro" id="IPR001647">
    <property type="entry name" value="HTH_TetR"/>
</dbReference>
<dbReference type="PROSITE" id="PS50977">
    <property type="entry name" value="HTH_TETR_2"/>
    <property type="match status" value="1"/>
</dbReference>
<dbReference type="InterPro" id="IPR050109">
    <property type="entry name" value="HTH-type_TetR-like_transc_reg"/>
</dbReference>
<dbReference type="PANTHER" id="PTHR30055">
    <property type="entry name" value="HTH-TYPE TRANSCRIPTIONAL REGULATOR RUTR"/>
    <property type="match status" value="1"/>
</dbReference>
<evidence type="ECO:0000256" key="5">
    <source>
        <dbReference type="PROSITE-ProRule" id="PRU00335"/>
    </source>
</evidence>
<dbReference type="PRINTS" id="PR00455">
    <property type="entry name" value="HTHTETR"/>
</dbReference>
<dbReference type="InterPro" id="IPR009057">
    <property type="entry name" value="Homeodomain-like_sf"/>
</dbReference>
<dbReference type="Proteomes" id="UP000602532">
    <property type="component" value="Unassembled WGS sequence"/>
</dbReference>
<protein>
    <submittedName>
        <fullName evidence="8">TetR/AcrR family transcriptional regulator</fullName>
    </submittedName>
</protein>
<dbReference type="Pfam" id="PF00440">
    <property type="entry name" value="TetR_N"/>
    <property type="match status" value="1"/>
</dbReference>
<accession>A0ABR8X5V8</accession>
<keyword evidence="1" id="KW-0678">Repressor</keyword>
<keyword evidence="4" id="KW-0804">Transcription</keyword>
<evidence type="ECO:0000256" key="1">
    <source>
        <dbReference type="ARBA" id="ARBA00022491"/>
    </source>
</evidence>
<dbReference type="SUPFAM" id="SSF48498">
    <property type="entry name" value="Tetracyclin repressor-like, C-terminal domain"/>
    <property type="match status" value="1"/>
</dbReference>
<evidence type="ECO:0000259" key="7">
    <source>
        <dbReference type="PROSITE" id="PS50977"/>
    </source>
</evidence>
<reference evidence="8 9" key="1">
    <citation type="submission" date="2020-08" db="EMBL/GenBank/DDBJ databases">
        <title>A Genomic Blueprint of the Chicken Gut Microbiome.</title>
        <authorList>
            <person name="Gilroy R."/>
            <person name="Ravi A."/>
            <person name="Getino M."/>
            <person name="Pursley I."/>
            <person name="Horton D.L."/>
            <person name="Alikhan N.-F."/>
            <person name="Baker D."/>
            <person name="Gharbi K."/>
            <person name="Hall N."/>
            <person name="Watson M."/>
            <person name="Adriaenssens E.M."/>
            <person name="Foster-Nyarko E."/>
            <person name="Jarju S."/>
            <person name="Secka A."/>
            <person name="Antonio M."/>
            <person name="Oren A."/>
            <person name="Chaudhuri R."/>
            <person name="La Ragione R.M."/>
            <person name="Hildebrand F."/>
            <person name="Pallen M.J."/>
        </authorList>
    </citation>
    <scope>NUCLEOTIDE SEQUENCE [LARGE SCALE GENOMIC DNA]</scope>
    <source>
        <strain evidence="8 9">Sa1CUA4</strain>
    </source>
</reference>
<dbReference type="PANTHER" id="PTHR30055:SF234">
    <property type="entry name" value="HTH-TYPE TRANSCRIPTIONAL REGULATOR BETI"/>
    <property type="match status" value="1"/>
</dbReference>